<organism evidence="1 2">
    <name type="scientific">Holothuria leucospilota</name>
    <name type="common">Black long sea cucumber</name>
    <name type="synonym">Mertensiothuria leucospilota</name>
    <dbReference type="NCBI Taxonomy" id="206669"/>
    <lineage>
        <taxon>Eukaryota</taxon>
        <taxon>Metazoa</taxon>
        <taxon>Echinodermata</taxon>
        <taxon>Eleutherozoa</taxon>
        <taxon>Echinozoa</taxon>
        <taxon>Holothuroidea</taxon>
        <taxon>Aspidochirotacea</taxon>
        <taxon>Aspidochirotida</taxon>
        <taxon>Holothuriidae</taxon>
        <taxon>Holothuria</taxon>
    </lineage>
</organism>
<evidence type="ECO:0000313" key="1">
    <source>
        <dbReference type="EMBL" id="KAJ8017447.1"/>
    </source>
</evidence>
<evidence type="ECO:0008006" key="3">
    <source>
        <dbReference type="Google" id="ProtNLM"/>
    </source>
</evidence>
<comment type="caution">
    <text evidence="1">The sequence shown here is derived from an EMBL/GenBank/DDBJ whole genome shotgun (WGS) entry which is preliminary data.</text>
</comment>
<dbReference type="Gene3D" id="2.170.270.10">
    <property type="entry name" value="SET domain"/>
    <property type="match status" value="1"/>
</dbReference>
<keyword evidence="2" id="KW-1185">Reference proteome</keyword>
<name>A0A9Q1BAI5_HOLLE</name>
<dbReference type="Proteomes" id="UP001152320">
    <property type="component" value="Unassembled WGS sequence"/>
</dbReference>
<dbReference type="EMBL" id="JAIZAY010001943">
    <property type="protein sequence ID" value="KAJ8017447.1"/>
    <property type="molecule type" value="Genomic_DNA"/>
</dbReference>
<accession>A0A9Q1BAI5</accession>
<gene>
    <name evidence="1" type="ORF">HOLleu_45139</name>
</gene>
<dbReference type="SUPFAM" id="SSF82199">
    <property type="entry name" value="SET domain"/>
    <property type="match status" value="1"/>
</dbReference>
<protein>
    <recommendedName>
        <fullName evidence="3">SET domain-containing protein</fullName>
    </recommendedName>
</protein>
<reference evidence="1" key="1">
    <citation type="submission" date="2021-10" db="EMBL/GenBank/DDBJ databases">
        <title>Tropical sea cucumber genome reveals ecological adaptation and Cuvierian tubules defense mechanism.</title>
        <authorList>
            <person name="Chen T."/>
        </authorList>
    </citation>
    <scope>NUCLEOTIDE SEQUENCE</scope>
    <source>
        <strain evidence="1">Nanhai2018</strain>
        <tissue evidence="1">Muscle</tissue>
    </source>
</reference>
<proteinExistence type="predicted"/>
<sequence length="96" mass="10910">MENNNNLACFTAVCRCLQHKLSLLKIVINSLNESSLSGKGVFALKEFAVGDFLFEYAGVLKTSEEVYGKDQTYIFHFKEDGKSLCFFVMDSYFVKK</sequence>
<dbReference type="InterPro" id="IPR046341">
    <property type="entry name" value="SET_dom_sf"/>
</dbReference>
<evidence type="ECO:0000313" key="2">
    <source>
        <dbReference type="Proteomes" id="UP001152320"/>
    </source>
</evidence>
<dbReference type="AlphaFoldDB" id="A0A9Q1BAI5"/>